<evidence type="ECO:0000313" key="9">
    <source>
        <dbReference type="Proteomes" id="UP000094455"/>
    </source>
</evidence>
<dbReference type="Gene3D" id="3.30.9.10">
    <property type="entry name" value="D-Amino Acid Oxidase, subunit A, domain 2"/>
    <property type="match status" value="1"/>
</dbReference>
<feature type="binding site" evidence="6">
    <location>
        <position position="188"/>
    </location>
    <ligand>
        <name>FAD</name>
        <dbReference type="ChEBI" id="CHEBI:57692"/>
    </ligand>
</feature>
<dbReference type="EMBL" id="KV454004">
    <property type="protein sequence ID" value="ODQ46174.1"/>
    <property type="molecule type" value="Genomic_DNA"/>
</dbReference>
<evidence type="ECO:0000256" key="6">
    <source>
        <dbReference type="PIRSR" id="PIRSR000189-1"/>
    </source>
</evidence>
<dbReference type="SUPFAM" id="SSF51971">
    <property type="entry name" value="Nucleotide-binding domain"/>
    <property type="match status" value="1"/>
</dbReference>
<evidence type="ECO:0000313" key="8">
    <source>
        <dbReference type="EMBL" id="ODQ46174.1"/>
    </source>
</evidence>
<dbReference type="OrthoDB" id="2015447at2759"/>
<feature type="domain" description="FAD dependent oxidoreductase" evidence="7">
    <location>
        <begin position="5"/>
        <end position="343"/>
    </location>
</feature>
<feature type="binding site" evidence="6">
    <location>
        <position position="300"/>
    </location>
    <ligand>
        <name>D-dopa</name>
        <dbReference type="ChEBI" id="CHEBI:149689"/>
    </ligand>
</feature>
<comment type="similarity">
    <text evidence="2">Belongs to the DAMOX/DASOX family.</text>
</comment>
<dbReference type="PANTHER" id="PTHR11530:SF26">
    <property type="entry name" value="FAD DEPENDENT OXIDOREDUCTASE SUPERFAMILY (AFU_ORTHOLOGUE AFUA_5G13940)"/>
    <property type="match status" value="1"/>
</dbReference>
<keyword evidence="5" id="KW-0560">Oxidoreductase</keyword>
<evidence type="ECO:0000256" key="5">
    <source>
        <dbReference type="ARBA" id="ARBA00023002"/>
    </source>
</evidence>
<gene>
    <name evidence="8" type="ORF">PICMEDRAFT_73641</name>
</gene>
<evidence type="ECO:0000256" key="4">
    <source>
        <dbReference type="ARBA" id="ARBA00022827"/>
    </source>
</evidence>
<evidence type="ECO:0000256" key="3">
    <source>
        <dbReference type="ARBA" id="ARBA00022630"/>
    </source>
</evidence>
<dbReference type="PANTHER" id="PTHR11530">
    <property type="entry name" value="D-AMINO ACID OXIDASE"/>
    <property type="match status" value="1"/>
</dbReference>
<comment type="cofactor">
    <cofactor evidence="1 6">
        <name>FAD</name>
        <dbReference type="ChEBI" id="CHEBI:57692"/>
    </cofactor>
</comment>
<reference evidence="8 9" key="1">
    <citation type="journal article" date="2016" name="Proc. Natl. Acad. Sci. U.S.A.">
        <title>Comparative genomics of biotechnologically important yeasts.</title>
        <authorList>
            <person name="Riley R."/>
            <person name="Haridas S."/>
            <person name="Wolfe K.H."/>
            <person name="Lopes M.R."/>
            <person name="Hittinger C.T."/>
            <person name="Goeker M."/>
            <person name="Salamov A.A."/>
            <person name="Wisecaver J.H."/>
            <person name="Long T.M."/>
            <person name="Calvey C.H."/>
            <person name="Aerts A.L."/>
            <person name="Barry K.W."/>
            <person name="Choi C."/>
            <person name="Clum A."/>
            <person name="Coughlan A.Y."/>
            <person name="Deshpande S."/>
            <person name="Douglass A.P."/>
            <person name="Hanson S.J."/>
            <person name="Klenk H.-P."/>
            <person name="LaButti K.M."/>
            <person name="Lapidus A."/>
            <person name="Lindquist E.A."/>
            <person name="Lipzen A.M."/>
            <person name="Meier-Kolthoff J.P."/>
            <person name="Ohm R.A."/>
            <person name="Otillar R.P."/>
            <person name="Pangilinan J.L."/>
            <person name="Peng Y."/>
            <person name="Rokas A."/>
            <person name="Rosa C.A."/>
            <person name="Scheuner C."/>
            <person name="Sibirny A.A."/>
            <person name="Slot J.C."/>
            <person name="Stielow J.B."/>
            <person name="Sun H."/>
            <person name="Kurtzman C.P."/>
            <person name="Blackwell M."/>
            <person name="Grigoriev I.V."/>
            <person name="Jeffries T.W."/>
        </authorList>
    </citation>
    <scope>NUCLEOTIDE SEQUENCE [LARGE SCALE GENOMIC DNA]</scope>
    <source>
        <strain evidence="8 9">NRRL Y-2026</strain>
    </source>
</reference>
<dbReference type="GeneID" id="30181226"/>
<dbReference type="Proteomes" id="UP000094455">
    <property type="component" value="Unassembled WGS sequence"/>
</dbReference>
<keyword evidence="3" id="KW-0285">Flavoprotein</keyword>
<organism evidence="8 9">
    <name type="scientific">Pichia membranifaciens NRRL Y-2026</name>
    <dbReference type="NCBI Taxonomy" id="763406"/>
    <lineage>
        <taxon>Eukaryota</taxon>
        <taxon>Fungi</taxon>
        <taxon>Dikarya</taxon>
        <taxon>Ascomycota</taxon>
        <taxon>Saccharomycotina</taxon>
        <taxon>Pichiomycetes</taxon>
        <taxon>Pichiales</taxon>
        <taxon>Pichiaceae</taxon>
        <taxon>Pichia</taxon>
    </lineage>
</organism>
<sequence length="351" mass="39310">MKKQVVIVGAGVIGLTCAWILSEKGFDVKIVSCRLPSNFKDETDYASPYAGAHFRPFPSSNAGDLKDYPLTRTSFNVFKKISKEFPESSVKFVKAIDYVEADEEPYTTLSPGYAEGLQSFEVLEKEVLPKNVKFGAKYDSWCLNAPLYLQFLERRLRMFYNVEFIIAALVSLKEVSQMYQGSTIVNCTGMGLTYKGGYDSNCYTVCGQTLLVRAPKDCIYNNQTITYRLAENKYSFVIPRPLDGGIIVGGTRQPEKLSPVPDVVTKKELIANAMKRFPELIVFRDGNATLDVKKVNVGFRPMRKGGVRLEKEFTENTQIVHCYGFGSSGFEMSWGAAELVSELVQRLPSKL</sequence>
<dbReference type="STRING" id="763406.A0A1E3NJ51"/>
<keyword evidence="9" id="KW-1185">Reference proteome</keyword>
<dbReference type="PIRSF" id="PIRSF000189">
    <property type="entry name" value="D-aa_oxidase"/>
    <property type="match status" value="1"/>
</dbReference>
<evidence type="ECO:0000256" key="1">
    <source>
        <dbReference type="ARBA" id="ARBA00001974"/>
    </source>
</evidence>
<accession>A0A1E3NJ51</accession>
<protein>
    <recommendedName>
        <fullName evidence="7">FAD dependent oxidoreductase domain-containing protein</fullName>
    </recommendedName>
</protein>
<dbReference type="GO" id="GO:0071949">
    <property type="term" value="F:FAD binding"/>
    <property type="evidence" value="ECO:0007669"/>
    <property type="project" value="InterPro"/>
</dbReference>
<dbReference type="RefSeq" id="XP_019017287.1">
    <property type="nucleotide sequence ID" value="XM_019164539.1"/>
</dbReference>
<proteinExistence type="inferred from homology"/>
<name>A0A1E3NJ51_9ASCO</name>
<dbReference type="GO" id="GO:0019478">
    <property type="term" value="P:D-amino acid catabolic process"/>
    <property type="evidence" value="ECO:0007669"/>
    <property type="project" value="TreeGrafter"/>
</dbReference>
<dbReference type="InterPro" id="IPR006076">
    <property type="entry name" value="FAD-dep_OxRdtase"/>
</dbReference>
<dbReference type="Pfam" id="PF01266">
    <property type="entry name" value="DAO"/>
    <property type="match status" value="1"/>
</dbReference>
<keyword evidence="4 6" id="KW-0274">FAD</keyword>
<dbReference type="Gene3D" id="3.40.50.720">
    <property type="entry name" value="NAD(P)-binding Rossmann-like Domain"/>
    <property type="match status" value="1"/>
</dbReference>
<evidence type="ECO:0000259" key="7">
    <source>
        <dbReference type="Pfam" id="PF01266"/>
    </source>
</evidence>
<evidence type="ECO:0000256" key="2">
    <source>
        <dbReference type="ARBA" id="ARBA00006730"/>
    </source>
</evidence>
<dbReference type="GO" id="GO:0005737">
    <property type="term" value="C:cytoplasm"/>
    <property type="evidence" value="ECO:0007669"/>
    <property type="project" value="TreeGrafter"/>
</dbReference>
<dbReference type="AlphaFoldDB" id="A0A1E3NJ51"/>
<dbReference type="InterPro" id="IPR023209">
    <property type="entry name" value="DAO"/>
</dbReference>
<dbReference type="SUPFAM" id="SSF54373">
    <property type="entry name" value="FAD-linked reductases, C-terminal domain"/>
    <property type="match status" value="1"/>
</dbReference>
<dbReference type="GO" id="GO:0003884">
    <property type="term" value="F:D-amino-acid oxidase activity"/>
    <property type="evidence" value="ECO:0007669"/>
    <property type="project" value="InterPro"/>
</dbReference>